<dbReference type="EMBL" id="BMZF01000007">
    <property type="protein sequence ID" value="GHA57682.1"/>
    <property type="molecule type" value="Genomic_DNA"/>
</dbReference>
<accession>A0ABQ3DA91</accession>
<dbReference type="InterPro" id="IPR012171">
    <property type="entry name" value="Fatty_acid_desaturase"/>
</dbReference>
<feature type="transmembrane region" description="Helical" evidence="1">
    <location>
        <begin position="191"/>
        <end position="212"/>
    </location>
</feature>
<evidence type="ECO:0000313" key="4">
    <source>
        <dbReference type="Proteomes" id="UP000634455"/>
    </source>
</evidence>
<sequence length="342" mass="39602">MKDMESAALPETGDMSAKDWMRILAKYRQPNMARSIFEVFVTFAPFIGLWVLAWWTTFYSLWLTAGVCLVAGGFLVRLFMLQHDCGHGSLFSNKLANDWVGRVIGVFTLTPYDVWRRSHSIHHGASGNLEKRGTGDIHTMTVEEYRASTKMGKIMYRLYRHPITLFFIGPIYVFGFENRLPIGYFKDGIKYWISAMGTNAGIVVISAILIYFMGFKAFAFVFCLSTFFAAAMGIWLFYVQHQFEETHWDQPEDWDVHDAALYGSSHYVLPGPLRWMTGNIGVHHVHHLYARIPFYRLSEVIKDHPVLAEMKRLTLWESLSCVNLHLWDEQSRRMVRFAEARI</sequence>
<feature type="transmembrane region" description="Helical" evidence="1">
    <location>
        <begin position="219"/>
        <end position="238"/>
    </location>
</feature>
<proteinExistence type="predicted"/>
<dbReference type="CDD" id="cd03507">
    <property type="entry name" value="Delta12-FADS-like"/>
    <property type="match status" value="1"/>
</dbReference>
<dbReference type="Proteomes" id="UP000634455">
    <property type="component" value="Unassembled WGS sequence"/>
</dbReference>
<gene>
    <name evidence="3" type="ORF">GCM10008927_24300</name>
</gene>
<dbReference type="Pfam" id="PF00487">
    <property type="entry name" value="FA_desaturase"/>
    <property type="match status" value="1"/>
</dbReference>
<keyword evidence="1" id="KW-0472">Membrane</keyword>
<keyword evidence="1" id="KW-0812">Transmembrane</keyword>
<comment type="caution">
    <text evidence="3">The sequence shown here is derived from an EMBL/GenBank/DDBJ whole genome shotgun (WGS) entry which is preliminary data.</text>
</comment>
<organism evidence="3 4">
    <name type="scientific">Paramylibacter ulvae</name>
    <dbReference type="NCBI Taxonomy" id="1651968"/>
    <lineage>
        <taxon>Bacteria</taxon>
        <taxon>Pseudomonadati</taxon>
        <taxon>Pseudomonadota</taxon>
        <taxon>Alphaproteobacteria</taxon>
        <taxon>Rhodobacterales</taxon>
        <taxon>Paracoccaceae</taxon>
        <taxon>Paramylibacter</taxon>
    </lineage>
</organism>
<feature type="transmembrane region" description="Helical" evidence="1">
    <location>
        <begin position="158"/>
        <end position="176"/>
    </location>
</feature>
<dbReference type="PANTHER" id="PTHR19353:SF73">
    <property type="entry name" value="FATTY ACID DESATURASE"/>
    <property type="match status" value="1"/>
</dbReference>
<dbReference type="PANTHER" id="PTHR19353">
    <property type="entry name" value="FATTY ACID DESATURASE 2"/>
    <property type="match status" value="1"/>
</dbReference>
<evidence type="ECO:0000313" key="3">
    <source>
        <dbReference type="EMBL" id="GHA57682.1"/>
    </source>
</evidence>
<keyword evidence="1" id="KW-1133">Transmembrane helix</keyword>
<dbReference type="InterPro" id="IPR005804">
    <property type="entry name" value="FA_desaturase_dom"/>
</dbReference>
<keyword evidence="4" id="KW-1185">Reference proteome</keyword>
<dbReference type="RefSeq" id="WP_189640995.1">
    <property type="nucleotide sequence ID" value="NZ_BMZF01000007.1"/>
</dbReference>
<evidence type="ECO:0000256" key="1">
    <source>
        <dbReference type="SAM" id="Phobius"/>
    </source>
</evidence>
<reference evidence="4" key="1">
    <citation type="journal article" date="2019" name="Int. J. Syst. Evol. Microbiol.">
        <title>The Global Catalogue of Microorganisms (GCM) 10K type strain sequencing project: providing services to taxonomists for standard genome sequencing and annotation.</title>
        <authorList>
            <consortium name="The Broad Institute Genomics Platform"/>
            <consortium name="The Broad Institute Genome Sequencing Center for Infectious Disease"/>
            <person name="Wu L."/>
            <person name="Ma J."/>
        </authorList>
    </citation>
    <scope>NUCLEOTIDE SEQUENCE [LARGE SCALE GENOMIC DNA]</scope>
    <source>
        <strain evidence="4">KCTC 32465</strain>
    </source>
</reference>
<feature type="domain" description="Fatty acid desaturase" evidence="2">
    <location>
        <begin position="61"/>
        <end position="305"/>
    </location>
</feature>
<feature type="transmembrane region" description="Helical" evidence="1">
    <location>
        <begin position="36"/>
        <end position="55"/>
    </location>
</feature>
<evidence type="ECO:0000259" key="2">
    <source>
        <dbReference type="Pfam" id="PF00487"/>
    </source>
</evidence>
<feature type="transmembrane region" description="Helical" evidence="1">
    <location>
        <begin position="61"/>
        <end position="80"/>
    </location>
</feature>
<name>A0ABQ3DA91_9RHOB</name>
<protein>
    <submittedName>
        <fullName evidence="3">Fatty acid desaturase</fullName>
    </submittedName>
</protein>